<dbReference type="FunFam" id="3.90.79.10:FF:000015">
    <property type="entry name" value="Nudix hydrolase 8"/>
    <property type="match status" value="1"/>
</dbReference>
<dbReference type="InterPro" id="IPR040618">
    <property type="entry name" value="Pre-Nudix"/>
</dbReference>
<keyword evidence="2 3" id="KW-0378">Hydrolase</keyword>
<dbReference type="EMBL" id="OV170234">
    <property type="protein sequence ID" value="CAH0719389.1"/>
    <property type="molecule type" value="Genomic_DNA"/>
</dbReference>
<organism evidence="6 7">
    <name type="scientific">Brenthis ino</name>
    <name type="common">lesser marbled fritillary</name>
    <dbReference type="NCBI Taxonomy" id="405034"/>
    <lineage>
        <taxon>Eukaryota</taxon>
        <taxon>Metazoa</taxon>
        <taxon>Ecdysozoa</taxon>
        <taxon>Arthropoda</taxon>
        <taxon>Hexapoda</taxon>
        <taxon>Insecta</taxon>
        <taxon>Pterygota</taxon>
        <taxon>Neoptera</taxon>
        <taxon>Endopterygota</taxon>
        <taxon>Lepidoptera</taxon>
        <taxon>Glossata</taxon>
        <taxon>Ditrysia</taxon>
        <taxon>Papilionoidea</taxon>
        <taxon>Nymphalidae</taxon>
        <taxon>Heliconiinae</taxon>
        <taxon>Argynnini</taxon>
        <taxon>Brenthis</taxon>
    </lineage>
</organism>
<dbReference type="PROSITE" id="PS00893">
    <property type="entry name" value="NUDIX_BOX"/>
    <property type="match status" value="1"/>
</dbReference>
<dbReference type="PRINTS" id="PR00502">
    <property type="entry name" value="NUDIXFAMILY"/>
</dbReference>
<dbReference type="GO" id="GO:0051287">
    <property type="term" value="F:NAD binding"/>
    <property type="evidence" value="ECO:0007669"/>
    <property type="project" value="TreeGrafter"/>
</dbReference>
<dbReference type="Pfam" id="PF18290">
    <property type="entry name" value="Nudix_hydro"/>
    <property type="match status" value="1"/>
</dbReference>
<dbReference type="InterPro" id="IPR020084">
    <property type="entry name" value="NUDIX_hydrolase_CS"/>
</dbReference>
<dbReference type="PANTHER" id="PTHR13994:SF13">
    <property type="entry name" value="FI03680P"/>
    <property type="match status" value="1"/>
</dbReference>
<dbReference type="InterPro" id="IPR015797">
    <property type="entry name" value="NUDIX_hydrolase-like_dom_sf"/>
</dbReference>
<evidence type="ECO:0000313" key="7">
    <source>
        <dbReference type="Proteomes" id="UP000838878"/>
    </source>
</evidence>
<dbReference type="Gene3D" id="3.40.630.30">
    <property type="match status" value="1"/>
</dbReference>
<dbReference type="PRINTS" id="PR01356">
    <property type="entry name" value="GFGPROTEIN"/>
</dbReference>
<dbReference type="GO" id="GO:0047631">
    <property type="term" value="F:ADP-ribose diphosphatase activity"/>
    <property type="evidence" value="ECO:0007669"/>
    <property type="project" value="TreeGrafter"/>
</dbReference>
<dbReference type="InterPro" id="IPR003293">
    <property type="entry name" value="Nudix_hydrolase6-like"/>
</dbReference>
<proteinExistence type="inferred from homology"/>
<dbReference type="Gene3D" id="3.90.79.10">
    <property type="entry name" value="Nucleoside Triphosphate Pyrophosphohydrolase"/>
    <property type="match status" value="1"/>
</dbReference>
<evidence type="ECO:0000259" key="4">
    <source>
        <dbReference type="Pfam" id="PF00293"/>
    </source>
</evidence>
<feature type="domain" description="Nudix hydrolase" evidence="4">
    <location>
        <begin position="131"/>
        <end position="242"/>
    </location>
</feature>
<dbReference type="OrthoDB" id="447842at2759"/>
<evidence type="ECO:0000256" key="2">
    <source>
        <dbReference type="ARBA" id="ARBA00022801"/>
    </source>
</evidence>
<dbReference type="PANTHER" id="PTHR13994">
    <property type="entry name" value="NUDIX HYDROLASE RELATED"/>
    <property type="match status" value="1"/>
</dbReference>
<sequence length="292" mass="34059">MKAIAFRLKQISKIINNNSFRNISCTSHKYFPNQSFVAEPDRFNGVTIDSKKIQCHEGAFSEKLEESLKSWMAERKRCIWFKVHIDDSAYVPILAQKGFNFHHARDDFVMMYKWLPLDSAPNLPPACHTNLGIGALVLNGKNQLLAVSEKHYDYPHWKLPGGYVERGEDIVEAAKREVREETGVDSDFISLITFRHSHNMIFGNSDIYVLLMMKALSENITLSHREVKDCKWMYIEEYTNHPHVHYFNKFIINQALQCKNNNLKLDIQKKTVKWAKITREINYLLVTNYVSE</sequence>
<name>A0A8J9UHR8_9NEOP</name>
<dbReference type="InterPro" id="IPR000086">
    <property type="entry name" value="NUDIX_hydrolase_dom"/>
</dbReference>
<dbReference type="InterPro" id="IPR020476">
    <property type="entry name" value="Nudix_hydrolase"/>
</dbReference>
<feature type="non-terminal residue" evidence="6">
    <location>
        <position position="292"/>
    </location>
</feature>
<dbReference type="Proteomes" id="UP000838878">
    <property type="component" value="Chromosome 14"/>
</dbReference>
<evidence type="ECO:0000259" key="5">
    <source>
        <dbReference type="Pfam" id="PF18290"/>
    </source>
</evidence>
<keyword evidence="7" id="KW-1185">Reference proteome</keyword>
<dbReference type="AlphaFoldDB" id="A0A8J9UHR8"/>
<dbReference type="SUPFAM" id="SSF55811">
    <property type="entry name" value="Nudix"/>
    <property type="match status" value="1"/>
</dbReference>
<evidence type="ECO:0000313" key="6">
    <source>
        <dbReference type="EMBL" id="CAH0719389.1"/>
    </source>
</evidence>
<reference evidence="6" key="1">
    <citation type="submission" date="2021-12" db="EMBL/GenBank/DDBJ databases">
        <authorList>
            <person name="Martin H S."/>
        </authorList>
    </citation>
    <scope>NUCLEOTIDE SEQUENCE</scope>
</reference>
<dbReference type="CDD" id="cd04670">
    <property type="entry name" value="NUDIX_ASFGF2_Nudt6"/>
    <property type="match status" value="1"/>
</dbReference>
<comment type="similarity">
    <text evidence="1 3">Belongs to the Nudix hydrolase family.</text>
</comment>
<dbReference type="Pfam" id="PF00293">
    <property type="entry name" value="NUDIX"/>
    <property type="match status" value="1"/>
</dbReference>
<evidence type="ECO:0000256" key="1">
    <source>
        <dbReference type="ARBA" id="ARBA00005582"/>
    </source>
</evidence>
<accession>A0A8J9UHR8</accession>
<dbReference type="GO" id="GO:0035529">
    <property type="term" value="F:NADH pyrophosphatase activity"/>
    <property type="evidence" value="ECO:0007669"/>
    <property type="project" value="TreeGrafter"/>
</dbReference>
<evidence type="ECO:0008006" key="8">
    <source>
        <dbReference type="Google" id="ProtNLM"/>
    </source>
</evidence>
<evidence type="ECO:0000256" key="3">
    <source>
        <dbReference type="RuleBase" id="RU003476"/>
    </source>
</evidence>
<feature type="domain" description="Pre-nudix hydrolase" evidence="5">
    <location>
        <begin position="38"/>
        <end position="115"/>
    </location>
</feature>
<protein>
    <recommendedName>
        <fullName evidence="8">Nudix hydrolase 8</fullName>
    </recommendedName>
</protein>
<gene>
    <name evidence="6" type="ORF">BINO364_LOCUS5735</name>
</gene>